<sequence length="130" mass="14930">MYYVERSSSSSGGIRIGRHVNNYVPSRDKTPSFENKYDDISSERRAVRILGRRYALTAKEFKFLEIGINVGPLRLPCHRRSSGKGTDIISRNVEGTLRATSRYSKSPSERLSRHLQFYKHWTANIASSYN</sequence>
<accession>E2B091</accession>
<evidence type="ECO:0000313" key="1">
    <source>
        <dbReference type="EMBL" id="EFN60897.1"/>
    </source>
</evidence>
<gene>
    <name evidence="1" type="ORF">EAG_10231</name>
</gene>
<name>E2B091_CAMFO</name>
<dbReference type="Proteomes" id="UP000000311">
    <property type="component" value="Unassembled WGS sequence"/>
</dbReference>
<dbReference type="EMBL" id="GL444447">
    <property type="protein sequence ID" value="EFN60897.1"/>
    <property type="molecule type" value="Genomic_DNA"/>
</dbReference>
<organism evidence="2">
    <name type="scientific">Camponotus floridanus</name>
    <name type="common">Florida carpenter ant</name>
    <dbReference type="NCBI Taxonomy" id="104421"/>
    <lineage>
        <taxon>Eukaryota</taxon>
        <taxon>Metazoa</taxon>
        <taxon>Ecdysozoa</taxon>
        <taxon>Arthropoda</taxon>
        <taxon>Hexapoda</taxon>
        <taxon>Insecta</taxon>
        <taxon>Pterygota</taxon>
        <taxon>Neoptera</taxon>
        <taxon>Endopterygota</taxon>
        <taxon>Hymenoptera</taxon>
        <taxon>Apocrita</taxon>
        <taxon>Aculeata</taxon>
        <taxon>Formicoidea</taxon>
        <taxon>Formicidae</taxon>
        <taxon>Formicinae</taxon>
        <taxon>Camponotus</taxon>
    </lineage>
</organism>
<protein>
    <submittedName>
        <fullName evidence="1">Uncharacterized protein</fullName>
    </submittedName>
</protein>
<dbReference type="AlphaFoldDB" id="E2B091"/>
<dbReference type="InParanoid" id="E2B091"/>
<keyword evidence="2" id="KW-1185">Reference proteome</keyword>
<evidence type="ECO:0000313" key="2">
    <source>
        <dbReference type="Proteomes" id="UP000000311"/>
    </source>
</evidence>
<reference evidence="1 2" key="1">
    <citation type="journal article" date="2010" name="Science">
        <title>Genomic comparison of the ants Camponotus floridanus and Harpegnathos saltator.</title>
        <authorList>
            <person name="Bonasio R."/>
            <person name="Zhang G."/>
            <person name="Ye C."/>
            <person name="Mutti N.S."/>
            <person name="Fang X."/>
            <person name="Qin N."/>
            <person name="Donahue G."/>
            <person name="Yang P."/>
            <person name="Li Q."/>
            <person name="Li C."/>
            <person name="Zhang P."/>
            <person name="Huang Z."/>
            <person name="Berger S.L."/>
            <person name="Reinberg D."/>
            <person name="Wang J."/>
            <person name="Liebig J."/>
        </authorList>
    </citation>
    <scope>NUCLEOTIDE SEQUENCE [LARGE SCALE GENOMIC DNA]</scope>
    <source>
        <strain evidence="2">C129</strain>
    </source>
</reference>
<proteinExistence type="predicted"/>